<keyword evidence="2" id="KW-0808">Transferase</keyword>
<dbReference type="InterPro" id="IPR011009">
    <property type="entry name" value="Kinase-like_dom_sf"/>
</dbReference>
<keyword evidence="8" id="KW-1185">Reference proteome</keyword>
<dbReference type="PROSITE" id="PS50011">
    <property type="entry name" value="PROTEIN_KINASE_DOM"/>
    <property type="match status" value="1"/>
</dbReference>
<dbReference type="Pfam" id="PF00069">
    <property type="entry name" value="Pkinase"/>
    <property type="match status" value="1"/>
</dbReference>
<organism evidence="7 8">
    <name type="scientific">Aquarana catesbeiana</name>
    <name type="common">American bullfrog</name>
    <name type="synonym">Rana catesbeiana</name>
    <dbReference type="NCBI Taxonomy" id="8400"/>
    <lineage>
        <taxon>Eukaryota</taxon>
        <taxon>Metazoa</taxon>
        <taxon>Chordata</taxon>
        <taxon>Craniata</taxon>
        <taxon>Vertebrata</taxon>
        <taxon>Euteleostomi</taxon>
        <taxon>Amphibia</taxon>
        <taxon>Batrachia</taxon>
        <taxon>Anura</taxon>
        <taxon>Neobatrachia</taxon>
        <taxon>Ranoidea</taxon>
        <taxon>Ranidae</taxon>
        <taxon>Aquarana</taxon>
    </lineage>
</organism>
<dbReference type="GO" id="GO:0005524">
    <property type="term" value="F:ATP binding"/>
    <property type="evidence" value="ECO:0007669"/>
    <property type="project" value="UniProtKB-KW"/>
</dbReference>
<dbReference type="SUPFAM" id="SSF56112">
    <property type="entry name" value="Protein kinase-like (PK-like)"/>
    <property type="match status" value="1"/>
</dbReference>
<dbReference type="PANTHER" id="PTHR24351">
    <property type="entry name" value="RIBOSOMAL PROTEIN S6 KINASE"/>
    <property type="match status" value="1"/>
</dbReference>
<sequence length="91" mass="10499">MVELKVFKQIRDNRFNTCLYGGFQTDEYLLYVMEYLSRGSIHNLISAHAPLSPVVIRMLTSEIICGLQYLHGKGILHRDIKPSNVLLDEYV</sequence>
<evidence type="ECO:0000259" key="6">
    <source>
        <dbReference type="PROSITE" id="PS50011"/>
    </source>
</evidence>
<dbReference type="InterPro" id="IPR000719">
    <property type="entry name" value="Prot_kinase_dom"/>
</dbReference>
<dbReference type="AlphaFoldDB" id="A0A2G9REE0"/>
<keyword evidence="3" id="KW-0547">Nucleotide-binding</keyword>
<dbReference type="Proteomes" id="UP000228934">
    <property type="component" value="Unassembled WGS sequence"/>
</dbReference>
<gene>
    <name evidence="7" type="ORF">AB205_0174540</name>
</gene>
<name>A0A2G9REE0_AQUCT</name>
<reference evidence="8" key="1">
    <citation type="journal article" date="2017" name="Nat. Commun.">
        <title>The North American bullfrog draft genome provides insight into hormonal regulation of long noncoding RNA.</title>
        <authorList>
            <person name="Hammond S.A."/>
            <person name="Warren R.L."/>
            <person name="Vandervalk B.P."/>
            <person name="Kucuk E."/>
            <person name="Khan H."/>
            <person name="Gibb E.A."/>
            <person name="Pandoh P."/>
            <person name="Kirk H."/>
            <person name="Zhao Y."/>
            <person name="Jones M."/>
            <person name="Mungall A.J."/>
            <person name="Coope R."/>
            <person name="Pleasance S."/>
            <person name="Moore R.A."/>
            <person name="Holt R.A."/>
            <person name="Round J.M."/>
            <person name="Ohora S."/>
            <person name="Walle B.V."/>
            <person name="Veldhoen N."/>
            <person name="Helbing C.C."/>
            <person name="Birol I."/>
        </authorList>
    </citation>
    <scope>NUCLEOTIDE SEQUENCE [LARGE SCALE GENOMIC DNA]</scope>
</reference>
<evidence type="ECO:0000256" key="1">
    <source>
        <dbReference type="ARBA" id="ARBA00022527"/>
    </source>
</evidence>
<evidence type="ECO:0000256" key="2">
    <source>
        <dbReference type="ARBA" id="ARBA00022679"/>
    </source>
</evidence>
<dbReference type="GO" id="GO:0004674">
    <property type="term" value="F:protein serine/threonine kinase activity"/>
    <property type="evidence" value="ECO:0007669"/>
    <property type="project" value="UniProtKB-KW"/>
</dbReference>
<dbReference type="InterPro" id="IPR008271">
    <property type="entry name" value="Ser/Thr_kinase_AS"/>
</dbReference>
<dbReference type="OrthoDB" id="10047816at2759"/>
<reference evidence="7" key="2">
    <citation type="submission" date="2017-08" db="EMBL/GenBank/DDBJ databases">
        <title>Assembly of the North American Bullfrog Genome.</title>
        <authorList>
            <person name="Warren R.L."/>
            <person name="Vandervalk B.P."/>
            <person name="Kucuk E."/>
            <person name="Birol I."/>
            <person name="Helbing C."/>
            <person name="Pandoh P."/>
            <person name="Behsaz B."/>
            <person name="Mohamadi H."/>
            <person name="Chu J."/>
            <person name="Jackman S."/>
            <person name="Hammond S.A."/>
            <person name="Veldhoen N."/>
            <person name="Kirk H."/>
            <person name="Zhao Y."/>
            <person name="Coope R."/>
            <person name="Pleasance S."/>
            <person name="Moore R."/>
            <person name="Holt R."/>
        </authorList>
    </citation>
    <scope>NUCLEOTIDE SEQUENCE</scope>
    <source>
        <strain evidence="7">Bruno</strain>
        <tissue evidence="7">Liver</tissue>
    </source>
</reference>
<feature type="domain" description="Protein kinase" evidence="6">
    <location>
        <begin position="1"/>
        <end position="91"/>
    </location>
</feature>
<evidence type="ECO:0000256" key="5">
    <source>
        <dbReference type="ARBA" id="ARBA00022840"/>
    </source>
</evidence>
<evidence type="ECO:0000313" key="8">
    <source>
        <dbReference type="Proteomes" id="UP000228934"/>
    </source>
</evidence>
<dbReference type="Gene3D" id="1.10.510.10">
    <property type="entry name" value="Transferase(Phosphotransferase) domain 1"/>
    <property type="match status" value="1"/>
</dbReference>
<evidence type="ECO:0000256" key="3">
    <source>
        <dbReference type="ARBA" id="ARBA00022741"/>
    </source>
</evidence>
<keyword evidence="1" id="KW-0723">Serine/threonine-protein kinase</keyword>
<proteinExistence type="predicted"/>
<dbReference type="PROSITE" id="PS00108">
    <property type="entry name" value="PROTEIN_KINASE_ST"/>
    <property type="match status" value="1"/>
</dbReference>
<keyword evidence="5" id="KW-0067">ATP-binding</keyword>
<keyword evidence="4" id="KW-0418">Kinase</keyword>
<evidence type="ECO:0000256" key="4">
    <source>
        <dbReference type="ARBA" id="ARBA00022777"/>
    </source>
</evidence>
<protein>
    <recommendedName>
        <fullName evidence="6">Protein kinase domain-containing protein</fullName>
    </recommendedName>
</protein>
<evidence type="ECO:0000313" key="7">
    <source>
        <dbReference type="EMBL" id="PIO26276.1"/>
    </source>
</evidence>
<dbReference type="EMBL" id="KV949455">
    <property type="protein sequence ID" value="PIO26276.1"/>
    <property type="molecule type" value="Genomic_DNA"/>
</dbReference>
<dbReference type="EMBL" id="KV949455">
    <property type="protein sequence ID" value="PIO26277.1"/>
    <property type="molecule type" value="Genomic_DNA"/>
</dbReference>
<accession>A0A2G9REE0</accession>